<dbReference type="PROSITE" id="PS51272">
    <property type="entry name" value="SLH"/>
    <property type="match status" value="3"/>
</dbReference>
<feature type="domain" description="SLH" evidence="3">
    <location>
        <begin position="147"/>
        <end position="209"/>
    </location>
</feature>
<keyword evidence="4" id="KW-0614">Plasmid</keyword>
<proteinExistence type="predicted"/>
<reference evidence="4" key="1">
    <citation type="submission" date="2023-02" db="EMBL/GenBank/DDBJ databases">
        <title>Complete Genome Sequence of Bacillus cereus sensu lato isolate BC38B from pepper closely related to the Bacillus anthracis clade.</title>
        <authorList>
            <person name="Abdelli M."/>
            <person name="Cerar Kisek T."/>
            <person name="Falaise C."/>
            <person name="Cumont A."/>
            <person name="Giraud M."/>
            <person name="Chatoux J."/>
            <person name="Rogee S."/>
            <person name="Dadvisard M."/>
            <person name="Larigauderie G."/>
            <person name="Raynaud F."/>
            <person name="Godic Torkar K."/>
            <person name="Ramisse V."/>
        </authorList>
    </citation>
    <scope>NUCLEOTIDE SEQUENCE</scope>
    <source>
        <strain evidence="4">BC38B</strain>
        <plasmid evidence="4">p1</plasmid>
    </source>
</reference>
<feature type="domain" description="SLH" evidence="3">
    <location>
        <begin position="83"/>
        <end position="146"/>
    </location>
</feature>
<protein>
    <submittedName>
        <fullName evidence="4">S-layer homology domain-containing protein</fullName>
    </submittedName>
</protein>
<evidence type="ECO:0000313" key="4">
    <source>
        <dbReference type="EMBL" id="UYW72326.1"/>
    </source>
</evidence>
<dbReference type="PANTHER" id="PTHR43308:SF1">
    <property type="entry name" value="OUTER MEMBRANE PROTEIN ALPHA"/>
    <property type="match status" value="1"/>
</dbReference>
<dbReference type="RefSeq" id="WP_264460053.1">
    <property type="nucleotide sequence ID" value="NZ_CP109873.2"/>
</dbReference>
<gene>
    <name evidence="4" type="ORF">OK229_28265</name>
</gene>
<geneLocation type="plasmid" evidence="4 5">
    <name>p1</name>
</geneLocation>
<name>A0AAE9PIF6_BACCE</name>
<sequence length="633" mass="70039">MKYKLIATGILAGSLLSYSTSAFANTHKFPDVPAWADKSVNYLVDKKVLSGYPDGTFGSSDSLDRAAAATIMTKALGIQVDFDAKPSFTDSQNHWATPYIAAAEKAGIIKGEGNGIFNPSGKVTRAAMAAMLVNAYKLQDTTNSNGQITFDDLKGHWGEKHANILIQTEISKGTEDGNNWSPNRPITRAEAAQFLAKSDQIYHQTKQVENTVVGVINDADPYYVTVTYKDANGNNQEVTIDFPNGSNSNFKNGDKVKVANKNQWKHQKIYGQTVFYTDVNSISKVNEESNKQQENHVVGVINDSDSYYVTVAYKDANGNNQEVTIDFPNGSNSNFKNGDKVKVANKNQWKHQKIYGQTVFYTDVNSISKVNEESNKQQENHVVGVINDSDSYYVTVAYKDANGNNQEVTIDFPNGSNSNFKNGDKVKVTNKNQWKHQKIYGQTVFYTDANSISKINEESNKQQENYVMSKDKEQKLLAQLKKRSGAVTKKSEYSLEISSENQTIRAHVNPKVLPNIQIGDTVNVYAQAFEMAPILLKDLPFEARNAIIQKGNEQNILENQYKKITGNVTGKSDNSILVSSNNITYEVETSTEVLQDIVIGDTVNVYAASFEFSPILLAGVPVKAMSPIVEKTN</sequence>
<dbReference type="Gene3D" id="2.40.50.140">
    <property type="entry name" value="Nucleic acid-binding proteins"/>
    <property type="match status" value="1"/>
</dbReference>
<feature type="signal peptide" evidence="2">
    <location>
        <begin position="1"/>
        <end position="24"/>
    </location>
</feature>
<dbReference type="AlphaFoldDB" id="A0AAE9PIF6"/>
<accession>A0AAE9PIF6</accession>
<evidence type="ECO:0000259" key="3">
    <source>
        <dbReference type="PROSITE" id="PS51272"/>
    </source>
</evidence>
<dbReference type="InterPro" id="IPR051465">
    <property type="entry name" value="Cell_Envelope_Struct_Comp"/>
</dbReference>
<evidence type="ECO:0000256" key="2">
    <source>
        <dbReference type="SAM" id="SignalP"/>
    </source>
</evidence>
<feature type="chain" id="PRO_5042188494" evidence="2">
    <location>
        <begin position="25"/>
        <end position="633"/>
    </location>
</feature>
<feature type="domain" description="SLH" evidence="3">
    <location>
        <begin position="23"/>
        <end position="82"/>
    </location>
</feature>
<dbReference type="EMBL" id="CP109873">
    <property type="protein sequence ID" value="UYW72326.1"/>
    <property type="molecule type" value="Genomic_DNA"/>
</dbReference>
<organism evidence="4 5">
    <name type="scientific">Bacillus cereus</name>
    <dbReference type="NCBI Taxonomy" id="1396"/>
    <lineage>
        <taxon>Bacteria</taxon>
        <taxon>Bacillati</taxon>
        <taxon>Bacillota</taxon>
        <taxon>Bacilli</taxon>
        <taxon>Bacillales</taxon>
        <taxon>Bacillaceae</taxon>
        <taxon>Bacillus</taxon>
        <taxon>Bacillus cereus group</taxon>
    </lineage>
</organism>
<evidence type="ECO:0000256" key="1">
    <source>
        <dbReference type="ARBA" id="ARBA00022729"/>
    </source>
</evidence>
<dbReference type="InterPro" id="IPR001119">
    <property type="entry name" value="SLH_dom"/>
</dbReference>
<dbReference type="Proteomes" id="UP001163707">
    <property type="component" value="Plasmid p1"/>
</dbReference>
<dbReference type="PANTHER" id="PTHR43308">
    <property type="entry name" value="OUTER MEMBRANE PROTEIN ALPHA-RELATED"/>
    <property type="match status" value="1"/>
</dbReference>
<dbReference type="InterPro" id="IPR012340">
    <property type="entry name" value="NA-bd_OB-fold"/>
</dbReference>
<dbReference type="Pfam" id="PF00395">
    <property type="entry name" value="SLH"/>
    <property type="match status" value="3"/>
</dbReference>
<evidence type="ECO:0000313" key="5">
    <source>
        <dbReference type="Proteomes" id="UP001163707"/>
    </source>
</evidence>
<keyword evidence="1 2" id="KW-0732">Signal</keyword>